<feature type="region of interest" description="Disordered" evidence="1">
    <location>
        <begin position="67"/>
        <end position="102"/>
    </location>
</feature>
<evidence type="ECO:0000313" key="2">
    <source>
        <dbReference type="EMBL" id="CAG9565212.1"/>
    </source>
</evidence>
<feature type="compositionally biased region" description="Basic and acidic residues" evidence="1">
    <location>
        <begin position="69"/>
        <end position="78"/>
    </location>
</feature>
<organism evidence="2 3">
    <name type="scientific">Danaus chrysippus</name>
    <name type="common">African queen</name>
    <dbReference type="NCBI Taxonomy" id="151541"/>
    <lineage>
        <taxon>Eukaryota</taxon>
        <taxon>Metazoa</taxon>
        <taxon>Ecdysozoa</taxon>
        <taxon>Arthropoda</taxon>
        <taxon>Hexapoda</taxon>
        <taxon>Insecta</taxon>
        <taxon>Pterygota</taxon>
        <taxon>Neoptera</taxon>
        <taxon>Endopterygota</taxon>
        <taxon>Lepidoptera</taxon>
        <taxon>Glossata</taxon>
        <taxon>Ditrysia</taxon>
        <taxon>Papilionoidea</taxon>
        <taxon>Nymphalidae</taxon>
        <taxon>Danainae</taxon>
        <taxon>Danaini</taxon>
        <taxon>Danaina</taxon>
        <taxon>Danaus</taxon>
        <taxon>Anosia</taxon>
    </lineage>
</organism>
<comment type="caution">
    <text evidence="2">The sequence shown here is derived from an EMBL/GenBank/DDBJ whole genome shotgun (WGS) entry which is preliminary data.</text>
</comment>
<proteinExistence type="predicted"/>
<evidence type="ECO:0000313" key="3">
    <source>
        <dbReference type="Proteomes" id="UP000789524"/>
    </source>
</evidence>
<name>A0A8J2QL49_9NEOP</name>
<protein>
    <submittedName>
        <fullName evidence="2">(African queen) hypothetical protein</fullName>
    </submittedName>
</protein>
<dbReference type="EMBL" id="CAKASE010000053">
    <property type="protein sequence ID" value="CAG9565212.1"/>
    <property type="molecule type" value="Genomic_DNA"/>
</dbReference>
<evidence type="ECO:0000256" key="1">
    <source>
        <dbReference type="SAM" id="MobiDB-lite"/>
    </source>
</evidence>
<sequence length="102" mass="11334">MSADTVGGGRLASATTAVSRCIIVRYSFTVMMFWITEGNRKSTHVCLRMEPTHGMGTHASSRTFKGWHMHPERHDTHTSGDPTLSKQAGKRSNDNWTNVRAS</sequence>
<dbReference type="AlphaFoldDB" id="A0A8J2QL49"/>
<gene>
    <name evidence="2" type="ORF">DCHRY22_LOCUS6104</name>
</gene>
<dbReference type="Proteomes" id="UP000789524">
    <property type="component" value="Unassembled WGS sequence"/>
</dbReference>
<keyword evidence="3" id="KW-1185">Reference proteome</keyword>
<accession>A0A8J2QL49</accession>
<reference evidence="2" key="1">
    <citation type="submission" date="2021-09" db="EMBL/GenBank/DDBJ databases">
        <authorList>
            <person name="Martin H S."/>
        </authorList>
    </citation>
    <scope>NUCLEOTIDE SEQUENCE</scope>
</reference>